<dbReference type="PANTHER" id="PTHR24416:SF620">
    <property type="entry name" value="TYROSINE-PROTEIN KINASE RECEPTOR TORSO"/>
    <property type="match status" value="1"/>
</dbReference>
<evidence type="ECO:0000256" key="6">
    <source>
        <dbReference type="ARBA" id="ARBA00022777"/>
    </source>
</evidence>
<evidence type="ECO:0000313" key="17">
    <source>
        <dbReference type="EnsemblMetazoa" id="XP_050499300.1"/>
    </source>
</evidence>
<evidence type="ECO:0000256" key="13">
    <source>
        <dbReference type="SAM" id="Phobius"/>
    </source>
</evidence>
<dbReference type="PROSITE" id="PS00109">
    <property type="entry name" value="PROTEIN_KINASE_TYR"/>
    <property type="match status" value="1"/>
</dbReference>
<dbReference type="InterPro" id="IPR017441">
    <property type="entry name" value="Protein_kinase_ATP_BS"/>
</dbReference>
<evidence type="ECO:0000256" key="8">
    <source>
        <dbReference type="ARBA" id="ARBA00023136"/>
    </source>
</evidence>
<keyword evidence="6" id="KW-0418">Kinase</keyword>
<protein>
    <recommendedName>
        <fullName evidence="2">receptor protein-tyrosine kinase</fullName>
        <ecNumber evidence="2">2.7.10.1</ecNumber>
    </recommendedName>
</protein>
<evidence type="ECO:0000256" key="1">
    <source>
        <dbReference type="ARBA" id="ARBA00004167"/>
    </source>
</evidence>
<comment type="subcellular location">
    <subcellularLocation>
        <location evidence="1">Membrane</location>
        <topology evidence="1">Single-pass membrane protein</topology>
    </subcellularLocation>
</comment>
<dbReference type="PRINTS" id="PR00109">
    <property type="entry name" value="TYRKINASE"/>
</dbReference>
<keyword evidence="10" id="KW-0325">Glycoprotein</keyword>
<dbReference type="InterPro" id="IPR036116">
    <property type="entry name" value="FN3_sf"/>
</dbReference>
<sequence length="803" mass="92080">MRLSVVLVFAIFSALVGANLDKHSDESCHECNKESLKHPSCMQKQCDCKKPPHKKDKVTLNSDLSDSNITDVEKASSSIIRINATTLYQSFVNAPRLHCLETDFLILFWPLPEQVDYYYVRYVSVGMSTIIRETPMTRCRYIALKDLEPDTIYSIELQGFIFKPKRQTQRVRSHPILISTRKEHVTVGRINHFWLSKFEFKEKKYSANVQWDGGRDPPCFYKLTYFTPAGDYEEINIDPFELDYTWTIPNLKVGSNYQIALTPYTSPDDELEGPKTWLNITTPTCIETFHSTKKCVPDDPEDVMVEENVLKNVRSVIHFNVSVKWKKPKYPPSSYSICILLVDSDTPYKLMSRNISGDHTNFTFLDIVLPSIYGVSLVAYSEGGASKPAYIERHTIVKINESEQVIDRPPPKVSNNLTVIIAPVAALIVLLMITATIFIILRIKKKEKSFEDSNNKFIPHNLNTAIIIPMKADEWEIDVNKLTIKEVLGNGAFGVVRKGWYMKTKEKEVEVAIKMLRENPTSEEIQQFQQEIQLMKAVPVHPNLVSMIGCVTQGQLLLVVEYCPKGDLQTYLKVAADKMLKANLIKGNDYVEKSVFNKMYEFDQLDLDDIPQPKDLISFARQVTLGMEFLSSYKLIHRDLAARNVLITDDNKVKISDFGLSRDVYYNNMYCKSSGGKLPIRWMALESMTHQIYTTHSDVWSFGILLWEITTLGGTPYPGIPTQDIMGMLKKGYRMAKPDNCSDELYVIMCKCWIEKPTSRPSFTELKKNLDDILSSFTDYLILDPSLAYKYKDFTLKEDNIRR</sequence>
<evidence type="ECO:0000259" key="16">
    <source>
        <dbReference type="PROSITE" id="PS50853"/>
    </source>
</evidence>
<keyword evidence="18" id="KW-1185">Reference proteome</keyword>
<feature type="domain" description="Fibronectin type-III" evidence="16">
    <location>
        <begin position="305"/>
        <end position="399"/>
    </location>
</feature>
<dbReference type="CDD" id="cd00192">
    <property type="entry name" value="PTKc"/>
    <property type="match status" value="1"/>
</dbReference>
<keyword evidence="12" id="KW-0547">Nucleotide-binding</keyword>
<evidence type="ECO:0000256" key="3">
    <source>
        <dbReference type="ARBA" id="ARBA00022679"/>
    </source>
</evidence>
<dbReference type="GeneID" id="126879951"/>
<evidence type="ECO:0000256" key="12">
    <source>
        <dbReference type="PROSITE-ProRule" id="PRU10141"/>
    </source>
</evidence>
<dbReference type="InterPro" id="IPR001245">
    <property type="entry name" value="Ser-Thr/Tyr_kinase_cat_dom"/>
</dbReference>
<keyword evidence="14" id="KW-0732">Signal</keyword>
<feature type="signal peptide" evidence="14">
    <location>
        <begin position="1"/>
        <end position="18"/>
    </location>
</feature>
<dbReference type="SUPFAM" id="SSF49265">
    <property type="entry name" value="Fibronectin type III"/>
    <property type="match status" value="2"/>
</dbReference>
<dbReference type="Gene3D" id="2.60.40.10">
    <property type="entry name" value="Immunoglobulins"/>
    <property type="match status" value="1"/>
</dbReference>
<keyword evidence="8 13" id="KW-0472">Membrane</keyword>
<reference evidence="17" key="1">
    <citation type="submission" date="2025-05" db="UniProtKB">
        <authorList>
            <consortium name="EnsemblMetazoa"/>
        </authorList>
    </citation>
    <scope>IDENTIFICATION</scope>
</reference>
<dbReference type="PROSITE" id="PS50011">
    <property type="entry name" value="PROTEIN_KINASE_DOM"/>
    <property type="match status" value="1"/>
</dbReference>
<evidence type="ECO:0000256" key="9">
    <source>
        <dbReference type="ARBA" id="ARBA00023170"/>
    </source>
</evidence>
<name>A0ABM5JMY7_DIAVI</name>
<dbReference type="Gene3D" id="1.10.510.10">
    <property type="entry name" value="Transferase(Phosphotransferase) domain 1"/>
    <property type="match status" value="1"/>
</dbReference>
<evidence type="ECO:0000256" key="2">
    <source>
        <dbReference type="ARBA" id="ARBA00011902"/>
    </source>
</evidence>
<evidence type="ECO:0000259" key="15">
    <source>
        <dbReference type="PROSITE" id="PS50011"/>
    </source>
</evidence>
<evidence type="ECO:0000256" key="10">
    <source>
        <dbReference type="ARBA" id="ARBA00023180"/>
    </source>
</evidence>
<dbReference type="InterPro" id="IPR050122">
    <property type="entry name" value="RTK"/>
</dbReference>
<dbReference type="PANTHER" id="PTHR24416">
    <property type="entry name" value="TYROSINE-PROTEIN KINASE RECEPTOR"/>
    <property type="match status" value="1"/>
</dbReference>
<dbReference type="InterPro" id="IPR008266">
    <property type="entry name" value="Tyr_kinase_AS"/>
</dbReference>
<dbReference type="InterPro" id="IPR003961">
    <property type="entry name" value="FN3_dom"/>
</dbReference>
<evidence type="ECO:0000256" key="4">
    <source>
        <dbReference type="ARBA" id="ARBA00022692"/>
    </source>
</evidence>
<dbReference type="PROSITE" id="PS50853">
    <property type="entry name" value="FN3"/>
    <property type="match status" value="1"/>
</dbReference>
<dbReference type="SMART" id="SM00219">
    <property type="entry name" value="TyrKc"/>
    <property type="match status" value="1"/>
</dbReference>
<dbReference type="Pfam" id="PF07714">
    <property type="entry name" value="PK_Tyr_Ser-Thr"/>
    <property type="match status" value="1"/>
</dbReference>
<feature type="binding site" evidence="12">
    <location>
        <position position="514"/>
    </location>
    <ligand>
        <name>ATP</name>
        <dbReference type="ChEBI" id="CHEBI:30616"/>
    </ligand>
</feature>
<dbReference type="SUPFAM" id="SSF56112">
    <property type="entry name" value="Protein kinase-like (PK-like)"/>
    <property type="match status" value="1"/>
</dbReference>
<keyword evidence="4 13" id="KW-0812">Transmembrane</keyword>
<dbReference type="EC" id="2.7.10.1" evidence="2"/>
<keyword evidence="12" id="KW-0067">ATP-binding</keyword>
<accession>A0ABM5JMY7</accession>
<evidence type="ECO:0000256" key="14">
    <source>
        <dbReference type="SAM" id="SignalP"/>
    </source>
</evidence>
<evidence type="ECO:0000256" key="5">
    <source>
        <dbReference type="ARBA" id="ARBA00022737"/>
    </source>
</evidence>
<organism evidence="17 18">
    <name type="scientific">Diabrotica virgifera virgifera</name>
    <name type="common">western corn rootworm</name>
    <dbReference type="NCBI Taxonomy" id="50390"/>
    <lineage>
        <taxon>Eukaryota</taxon>
        <taxon>Metazoa</taxon>
        <taxon>Ecdysozoa</taxon>
        <taxon>Arthropoda</taxon>
        <taxon>Hexapoda</taxon>
        <taxon>Insecta</taxon>
        <taxon>Pterygota</taxon>
        <taxon>Neoptera</taxon>
        <taxon>Endopterygota</taxon>
        <taxon>Coleoptera</taxon>
        <taxon>Polyphaga</taxon>
        <taxon>Cucujiformia</taxon>
        <taxon>Chrysomeloidea</taxon>
        <taxon>Chrysomelidae</taxon>
        <taxon>Galerucinae</taxon>
        <taxon>Diabroticina</taxon>
        <taxon>Diabroticites</taxon>
        <taxon>Diabrotica</taxon>
    </lineage>
</organism>
<keyword evidence="3" id="KW-0808">Transferase</keyword>
<feature type="transmembrane region" description="Helical" evidence="13">
    <location>
        <begin position="417"/>
        <end position="441"/>
    </location>
</feature>
<evidence type="ECO:0000256" key="11">
    <source>
        <dbReference type="ARBA" id="ARBA00051243"/>
    </source>
</evidence>
<dbReference type="EnsemblMetazoa" id="XM_050643343.1">
    <property type="protein sequence ID" value="XP_050499300.1"/>
    <property type="gene ID" value="LOC126879951"/>
</dbReference>
<comment type="catalytic activity">
    <reaction evidence="11">
        <text>L-tyrosyl-[protein] + ATP = O-phospho-L-tyrosyl-[protein] + ADP + H(+)</text>
        <dbReference type="Rhea" id="RHEA:10596"/>
        <dbReference type="Rhea" id="RHEA-COMP:10136"/>
        <dbReference type="Rhea" id="RHEA-COMP:20101"/>
        <dbReference type="ChEBI" id="CHEBI:15378"/>
        <dbReference type="ChEBI" id="CHEBI:30616"/>
        <dbReference type="ChEBI" id="CHEBI:46858"/>
        <dbReference type="ChEBI" id="CHEBI:61978"/>
        <dbReference type="ChEBI" id="CHEBI:456216"/>
        <dbReference type="EC" id="2.7.10.1"/>
    </reaction>
</comment>
<dbReference type="RefSeq" id="XP_050499300.1">
    <property type="nucleotide sequence ID" value="XM_050643343.1"/>
</dbReference>
<dbReference type="InterPro" id="IPR011009">
    <property type="entry name" value="Kinase-like_dom_sf"/>
</dbReference>
<evidence type="ECO:0000256" key="7">
    <source>
        <dbReference type="ARBA" id="ARBA00022989"/>
    </source>
</evidence>
<feature type="domain" description="Protein kinase" evidence="15">
    <location>
        <begin position="482"/>
        <end position="774"/>
    </location>
</feature>
<dbReference type="Proteomes" id="UP001652700">
    <property type="component" value="Unplaced"/>
</dbReference>
<keyword evidence="7 13" id="KW-1133">Transmembrane helix</keyword>
<dbReference type="InterPro" id="IPR000719">
    <property type="entry name" value="Prot_kinase_dom"/>
</dbReference>
<evidence type="ECO:0000313" key="18">
    <source>
        <dbReference type="Proteomes" id="UP001652700"/>
    </source>
</evidence>
<dbReference type="Gene3D" id="3.30.200.20">
    <property type="entry name" value="Phosphorylase Kinase, domain 1"/>
    <property type="match status" value="1"/>
</dbReference>
<dbReference type="InterPro" id="IPR020635">
    <property type="entry name" value="Tyr_kinase_cat_dom"/>
</dbReference>
<feature type="chain" id="PRO_5046569597" description="receptor protein-tyrosine kinase" evidence="14">
    <location>
        <begin position="19"/>
        <end position="803"/>
    </location>
</feature>
<keyword evidence="5" id="KW-0677">Repeat</keyword>
<dbReference type="InterPro" id="IPR013783">
    <property type="entry name" value="Ig-like_fold"/>
</dbReference>
<dbReference type="PROSITE" id="PS00107">
    <property type="entry name" value="PROTEIN_KINASE_ATP"/>
    <property type="match status" value="1"/>
</dbReference>
<proteinExistence type="predicted"/>
<keyword evidence="9" id="KW-0675">Receptor</keyword>